<keyword evidence="4 8" id="KW-0653">Protein transport</keyword>
<sequence>MIIQSTFALLVGNTSGATFGITYSIGNVLALCGSGFLAGPKQQLKLMMKPARRVAAGMYVGMIVVVLIVACAVRWVIVFPLTYHPPPAVWYSASYIPFGQRVIKRVLGSVCGVTDAF</sequence>
<dbReference type="PANTHER" id="PTHR23137:SF6">
    <property type="entry name" value="VESICLE TRANSPORT PROTEIN"/>
    <property type="match status" value="1"/>
</dbReference>
<evidence type="ECO:0000256" key="6">
    <source>
        <dbReference type="ARBA" id="ARBA00023136"/>
    </source>
</evidence>
<reference evidence="9" key="1">
    <citation type="journal article" date="2011" name="PLoS Biol.">
        <title>Gene gain and loss during evolution of obligate parasitism in the white rust pathogen of Arabidopsis thaliana.</title>
        <authorList>
            <person name="Kemen E."/>
            <person name="Gardiner A."/>
            <person name="Schultz-Larsen T."/>
            <person name="Kemen A.C."/>
            <person name="Balmuth A.L."/>
            <person name="Robert-Seilaniantz A."/>
            <person name="Bailey K."/>
            <person name="Holub E."/>
            <person name="Studholme D.J."/>
            <person name="Maclean D."/>
            <person name="Jones J.D."/>
        </authorList>
    </citation>
    <scope>NUCLEOTIDE SEQUENCE</scope>
</reference>
<accession>F0WR79</accession>
<name>F0WR79_9STRA</name>
<dbReference type="AlphaFoldDB" id="F0WR79"/>
<protein>
    <recommendedName>
        <fullName evidence="8">Vesicle transport protein</fullName>
    </recommendedName>
</protein>
<dbReference type="EMBL" id="FR824254">
    <property type="protein sequence ID" value="CCA23840.1"/>
    <property type="molecule type" value="Genomic_DNA"/>
</dbReference>
<keyword evidence="5 8" id="KW-1133">Transmembrane helix</keyword>
<evidence type="ECO:0000256" key="8">
    <source>
        <dbReference type="RuleBase" id="RU363111"/>
    </source>
</evidence>
<keyword evidence="2 8" id="KW-0813">Transport</keyword>
<gene>
    <name evidence="9" type="primary">AlNc14C209G8886</name>
    <name evidence="9" type="ORF">ALNC14_099840</name>
</gene>
<evidence type="ECO:0000256" key="5">
    <source>
        <dbReference type="ARBA" id="ARBA00022989"/>
    </source>
</evidence>
<evidence type="ECO:0000256" key="3">
    <source>
        <dbReference type="ARBA" id="ARBA00022692"/>
    </source>
</evidence>
<organism evidence="9">
    <name type="scientific">Albugo laibachii Nc14</name>
    <dbReference type="NCBI Taxonomy" id="890382"/>
    <lineage>
        <taxon>Eukaryota</taxon>
        <taxon>Sar</taxon>
        <taxon>Stramenopiles</taxon>
        <taxon>Oomycota</taxon>
        <taxon>Peronosporomycetes</taxon>
        <taxon>Albuginales</taxon>
        <taxon>Albuginaceae</taxon>
        <taxon>Albugo</taxon>
    </lineage>
</organism>
<proteinExistence type="inferred from homology"/>
<dbReference type="GO" id="GO:0016020">
    <property type="term" value="C:membrane"/>
    <property type="evidence" value="ECO:0007669"/>
    <property type="project" value="UniProtKB-SubCell"/>
</dbReference>
<dbReference type="InterPro" id="IPR011691">
    <property type="entry name" value="Vesicle_transpt_SFT2"/>
</dbReference>
<reference evidence="9" key="2">
    <citation type="submission" date="2011-02" db="EMBL/GenBank/DDBJ databases">
        <authorList>
            <person name="MacLean D."/>
        </authorList>
    </citation>
    <scope>NUCLEOTIDE SEQUENCE</scope>
</reference>
<dbReference type="HOGENOM" id="CLU_099529_2_1_1"/>
<comment type="similarity">
    <text evidence="7 8">Belongs to the SFT2 family.</text>
</comment>
<dbReference type="InterPro" id="IPR007305">
    <property type="entry name" value="Vesicle_transpt_Got1/SFT2"/>
</dbReference>
<dbReference type="GO" id="GO:0005737">
    <property type="term" value="C:cytoplasm"/>
    <property type="evidence" value="ECO:0007669"/>
    <property type="project" value="UniProtKB-ARBA"/>
</dbReference>
<comment type="caution">
    <text evidence="8">Lacks conserved residue(s) required for the propagation of feature annotation.</text>
</comment>
<dbReference type="PANTHER" id="PTHR23137">
    <property type="entry name" value="VESICLE TRANSPORT PROTEIN-RELATED"/>
    <property type="match status" value="1"/>
</dbReference>
<keyword evidence="3 8" id="KW-0812">Transmembrane</keyword>
<dbReference type="GO" id="GO:0015031">
    <property type="term" value="P:protein transport"/>
    <property type="evidence" value="ECO:0007669"/>
    <property type="project" value="UniProtKB-KW"/>
</dbReference>
<evidence type="ECO:0000256" key="4">
    <source>
        <dbReference type="ARBA" id="ARBA00022927"/>
    </source>
</evidence>
<dbReference type="GO" id="GO:0012505">
    <property type="term" value="C:endomembrane system"/>
    <property type="evidence" value="ECO:0007669"/>
    <property type="project" value="UniProtKB-ARBA"/>
</dbReference>
<comment type="function">
    <text evidence="8">May be involved in fusion of retrograde transport vesicles derived from an endocytic compartment with the Golgi complex.</text>
</comment>
<evidence type="ECO:0000313" key="9">
    <source>
        <dbReference type="EMBL" id="CCA23840.1"/>
    </source>
</evidence>
<evidence type="ECO:0000256" key="1">
    <source>
        <dbReference type="ARBA" id="ARBA00004141"/>
    </source>
</evidence>
<feature type="transmembrane region" description="Helical" evidence="8">
    <location>
        <begin position="20"/>
        <end position="38"/>
    </location>
</feature>
<dbReference type="GO" id="GO:0016192">
    <property type="term" value="P:vesicle-mediated transport"/>
    <property type="evidence" value="ECO:0007669"/>
    <property type="project" value="InterPro"/>
</dbReference>
<evidence type="ECO:0000256" key="2">
    <source>
        <dbReference type="ARBA" id="ARBA00022448"/>
    </source>
</evidence>
<feature type="transmembrane region" description="Helical" evidence="8">
    <location>
        <begin position="59"/>
        <end position="77"/>
    </location>
</feature>
<evidence type="ECO:0000256" key="7">
    <source>
        <dbReference type="ARBA" id="ARBA00025800"/>
    </source>
</evidence>
<keyword evidence="6 8" id="KW-0472">Membrane</keyword>
<comment type="subcellular location">
    <subcellularLocation>
        <location evidence="1 8">Membrane</location>
        <topology evidence="1 8">Multi-pass membrane protein</topology>
    </subcellularLocation>
</comment>
<dbReference type="Pfam" id="PF04178">
    <property type="entry name" value="Got1"/>
    <property type="match status" value="1"/>
</dbReference>